<dbReference type="KEGG" id="hcu:MUN79_11175"/>
<name>A0A8T9QB31_9BACT</name>
<dbReference type="PANTHER" id="PTHR19328">
    <property type="entry name" value="HEDGEHOG-INTERACTING PROTEIN"/>
    <property type="match status" value="1"/>
</dbReference>
<dbReference type="Pfam" id="PF13927">
    <property type="entry name" value="Ig_3"/>
    <property type="match status" value="1"/>
</dbReference>
<dbReference type="EMBL" id="CP095046">
    <property type="protein sequence ID" value="UOQ74385.1"/>
    <property type="molecule type" value="Genomic_DNA"/>
</dbReference>
<feature type="domain" description="Ig-like" evidence="1">
    <location>
        <begin position="397"/>
        <end position="477"/>
    </location>
</feature>
<feature type="domain" description="PA14" evidence="2">
    <location>
        <begin position="972"/>
        <end position="1108"/>
    </location>
</feature>
<dbReference type="InterPro" id="IPR037524">
    <property type="entry name" value="PA14/GLEYA"/>
</dbReference>
<organism evidence="3 4">
    <name type="scientific">Hymenobacter cellulosilyticus</name>
    <dbReference type="NCBI Taxonomy" id="2932248"/>
    <lineage>
        <taxon>Bacteria</taxon>
        <taxon>Pseudomonadati</taxon>
        <taxon>Bacteroidota</taxon>
        <taxon>Cytophagia</taxon>
        <taxon>Cytophagales</taxon>
        <taxon>Hymenobacteraceae</taxon>
        <taxon>Hymenobacter</taxon>
    </lineage>
</organism>
<dbReference type="SMART" id="SM00409">
    <property type="entry name" value="IG"/>
    <property type="match status" value="1"/>
</dbReference>
<dbReference type="InterPro" id="IPR011042">
    <property type="entry name" value="6-blade_b-propeller_TolB-like"/>
</dbReference>
<protein>
    <submittedName>
        <fullName evidence="3">PQQ-dependent sugar dehydrogenase</fullName>
    </submittedName>
</protein>
<dbReference type="InterPro" id="IPR036179">
    <property type="entry name" value="Ig-like_dom_sf"/>
</dbReference>
<keyword evidence="4" id="KW-1185">Reference proteome</keyword>
<dbReference type="Proteomes" id="UP000831796">
    <property type="component" value="Chromosome"/>
</dbReference>
<sequence length="1218" mass="127556">MKTRSMPIRYAGHRQDEAPARFRSVLLILVGWLASWSAIAQQTPSFPAGFNAVLVTNGISNPTAMAFAPDGRIFVCQQTGQVRVIKNGALLPTPFVSVAVNSSGERGLVGITLDPNFATNRYVYVYYTLASGANNRISRFTADGDVAAAGSETLVLNLDPLSTATNHNGGAMHFGLDGKLYVAVGENANRTNAPNLDSYMGKLLRINADGSVPAGNPYVGSGLSAQRQRVWSSGLRNPFTFTVQPGTGRIFINDVGEGSWEEINDASTGGRNFGWPSSEGYNIRTGETAPVFAYPHTSGFPDGAGCSITGGTFFNPAATNYPSQYAGKYFYQDYCGKWINYFDPNSTTTPLARQPFALNMPGDALALETGPDGNLYYLARSSASLFKVVYTSASSAPVITTQPTSVAAVPGSAATFSVAATGSAPLAYQWQKNGVNIAGATSSSYTIASVVAADAGQFRVVVSNGVGTVTSTAATLTIAAPNTAPTAQILTPATGATYVAGSTISFSGSATDAEDGTLPASAFVWQVDLHHDTHVHDGTPFSQGARTGTFVIPNSGELSDNVFYRLILTVTDAGGRTTTTFRDILPQKSTFTLATNPAGLSLTLDGTARTTPVSIVGVEGVLRTLAAPSTQTVGGVTYAFESWSNGGAQSQTIITPTNDETYTATYRVVPASAQAVTSLTLINADTDQPLAGYDPLPDGATLNLATLPTRNLNIRANTNPATVGSVRFTYDGDTNYKVETLAPYAIAGDNGFINGGPNYNAWTPAVGSHTLTVTPYTQGGAGGNAGTPLTIAFTVTNTVTPPTGGTLRGADIVSNPVAALNYSYYEGIWDNVPDFTALTPAASGTVATFSPDPRVRDDEFALRYTGYVQVPTDGVYTFYTSSDDGSQLYIGSTLVVDNNGLHGLQERSGQIGLKAGLHAITVGFFERGGDQVLNVSYAGPTLAKTLIPATALFHAGSGQPASNLRAPDNVANPVAGLSYSYYEGQWTAVPAFTSLTAAASGNVATFSVAPRLRDDEFAFHYMGYVSVPVDGMYTFYTSSDDGSQLYIGSTLVVDNDGMHGLQERSGQIGLQAGLHAISVGFFERGGDQILDVSYAGPGLSQTAIPAAALLHAAPASARMALATSPSARTKTTNDGSAVQLYPNPAREQLTVSLQANADEEVRVEVLDALARRVTGTVQRATAGRNEVHLSLSKLPSGVYMVLVVHGTERTVKRLIVAQ</sequence>
<dbReference type="SUPFAM" id="SSF50952">
    <property type="entry name" value="Soluble quinoprotein glucose dehydrogenase"/>
    <property type="match status" value="1"/>
</dbReference>
<dbReference type="Gene3D" id="2.120.10.30">
    <property type="entry name" value="TolB, C-terminal domain"/>
    <property type="match status" value="1"/>
</dbReference>
<dbReference type="InterPro" id="IPR011658">
    <property type="entry name" value="PA14_dom"/>
</dbReference>
<feature type="domain" description="PA14" evidence="2">
    <location>
        <begin position="815"/>
        <end position="951"/>
    </location>
</feature>
<dbReference type="Pfam" id="PF07995">
    <property type="entry name" value="GSDH"/>
    <property type="match status" value="1"/>
</dbReference>
<dbReference type="Gene3D" id="2.60.40.10">
    <property type="entry name" value="Immunoglobulins"/>
    <property type="match status" value="1"/>
</dbReference>
<dbReference type="NCBIfam" id="TIGR04183">
    <property type="entry name" value="Por_Secre_tail"/>
    <property type="match status" value="1"/>
</dbReference>
<dbReference type="PROSITE" id="PS50835">
    <property type="entry name" value="IG_LIKE"/>
    <property type="match status" value="1"/>
</dbReference>
<evidence type="ECO:0000259" key="2">
    <source>
        <dbReference type="PROSITE" id="PS51820"/>
    </source>
</evidence>
<dbReference type="Pfam" id="PF07691">
    <property type="entry name" value="PA14"/>
    <property type="match status" value="2"/>
</dbReference>
<gene>
    <name evidence="3" type="ORF">MUN79_11175</name>
</gene>
<dbReference type="InterPro" id="IPR012938">
    <property type="entry name" value="Glc/Sorbosone_DH"/>
</dbReference>
<dbReference type="PANTHER" id="PTHR19328:SF75">
    <property type="entry name" value="ALDOSE SUGAR DEHYDROGENASE YLII"/>
    <property type="match status" value="1"/>
</dbReference>
<dbReference type="Gene3D" id="3.90.182.10">
    <property type="entry name" value="Toxin - Anthrax Protective Antigen,domain 1"/>
    <property type="match status" value="1"/>
</dbReference>
<dbReference type="SUPFAM" id="SSF56988">
    <property type="entry name" value="Anthrax protective antigen"/>
    <property type="match status" value="2"/>
</dbReference>
<dbReference type="SUPFAM" id="SSF48726">
    <property type="entry name" value="Immunoglobulin"/>
    <property type="match status" value="1"/>
</dbReference>
<accession>A0A8T9QB31</accession>
<evidence type="ECO:0000313" key="4">
    <source>
        <dbReference type="Proteomes" id="UP000831796"/>
    </source>
</evidence>
<proteinExistence type="predicted"/>
<dbReference type="Gene3D" id="2.60.120.380">
    <property type="match status" value="1"/>
</dbReference>
<evidence type="ECO:0000259" key="1">
    <source>
        <dbReference type="PROSITE" id="PS50835"/>
    </source>
</evidence>
<reference evidence="3" key="1">
    <citation type="submission" date="2022-04" db="EMBL/GenBank/DDBJ databases">
        <title>Hymenobacter sp. isolated from the air.</title>
        <authorList>
            <person name="Won M."/>
            <person name="Lee C.-M."/>
            <person name="Woen H.-Y."/>
            <person name="Kwon S.-W."/>
        </authorList>
    </citation>
    <scope>NUCLEOTIDE SEQUENCE</scope>
    <source>
        <strain evidence="3">5116S-3</strain>
    </source>
</reference>
<dbReference type="PROSITE" id="PS51820">
    <property type="entry name" value="PA14"/>
    <property type="match status" value="2"/>
</dbReference>
<dbReference type="AlphaFoldDB" id="A0A8T9QB31"/>
<dbReference type="InterPro" id="IPR026444">
    <property type="entry name" value="Secre_tail"/>
</dbReference>
<dbReference type="Pfam" id="PF18962">
    <property type="entry name" value="Por_Secre_tail"/>
    <property type="match status" value="1"/>
</dbReference>
<dbReference type="SMART" id="SM00758">
    <property type="entry name" value="PA14"/>
    <property type="match status" value="2"/>
</dbReference>
<dbReference type="InterPro" id="IPR013783">
    <property type="entry name" value="Ig-like_fold"/>
</dbReference>
<dbReference type="InterPro" id="IPR011041">
    <property type="entry name" value="Quinoprot_gluc/sorb_DH_b-prop"/>
</dbReference>
<evidence type="ECO:0000313" key="3">
    <source>
        <dbReference type="EMBL" id="UOQ74385.1"/>
    </source>
</evidence>
<dbReference type="InterPro" id="IPR007110">
    <property type="entry name" value="Ig-like_dom"/>
</dbReference>
<dbReference type="InterPro" id="IPR003599">
    <property type="entry name" value="Ig_sub"/>
</dbReference>
<dbReference type="RefSeq" id="WP_244677725.1">
    <property type="nucleotide sequence ID" value="NZ_CP095046.1"/>
</dbReference>